<protein>
    <submittedName>
        <fullName evidence="1">DUF2442 domain-containing protein</fullName>
    </submittedName>
</protein>
<dbReference type="RefSeq" id="WP_252761927.1">
    <property type="nucleotide sequence ID" value="NZ_JAMXLY010000078.1"/>
</dbReference>
<organism evidence="1 2">
    <name type="scientific">Segatella cerevisiae</name>
    <dbReference type="NCBI Taxonomy" id="2053716"/>
    <lineage>
        <taxon>Bacteria</taxon>
        <taxon>Pseudomonadati</taxon>
        <taxon>Bacteroidota</taxon>
        <taxon>Bacteroidia</taxon>
        <taxon>Bacteroidales</taxon>
        <taxon>Prevotellaceae</taxon>
        <taxon>Segatella</taxon>
    </lineage>
</organism>
<evidence type="ECO:0000313" key="1">
    <source>
        <dbReference type="EMBL" id="MCO6026577.1"/>
    </source>
</evidence>
<dbReference type="Proteomes" id="UP001204015">
    <property type="component" value="Unassembled WGS sequence"/>
</dbReference>
<dbReference type="SUPFAM" id="SSF47413">
    <property type="entry name" value="lambda repressor-like DNA-binding domains"/>
    <property type="match status" value="1"/>
</dbReference>
<gene>
    <name evidence="1" type="ORF">NG821_12150</name>
</gene>
<dbReference type="Gene3D" id="3.30.2020.40">
    <property type="entry name" value="Uncharacterised protein PF10387, DUF2442"/>
    <property type="match status" value="1"/>
</dbReference>
<accession>A0ABT1BZQ9</accession>
<proteinExistence type="predicted"/>
<comment type="caution">
    <text evidence="1">The sequence shown here is derived from an EMBL/GenBank/DDBJ whole genome shotgun (WGS) entry which is preliminary data.</text>
</comment>
<evidence type="ECO:0000313" key="2">
    <source>
        <dbReference type="Proteomes" id="UP001204015"/>
    </source>
</evidence>
<sequence length="134" mass="15414">MKIDKIWLTDTAVWVSTDDGREASEQFADYPRLQNATPEQRVMYTITPDGIHWDALDEDLSFEGFFRQKSSSPLYIFFMHHPELNASAIARRLGISQSLFAQYISGSKRPSRERMNAIRKIIQLIGQELTAVSF</sequence>
<reference evidence="1 2" key="1">
    <citation type="submission" date="2022-06" db="EMBL/GenBank/DDBJ databases">
        <title>A taxonomic note on the genus Prevotella: Description of four novel genera and emended description of the genera Hallella and Xylanibacter.</title>
        <authorList>
            <person name="Hitch T.C.A."/>
        </authorList>
    </citation>
    <scope>NUCLEOTIDE SEQUENCE [LARGE SCALE GENOMIC DNA]</scope>
    <source>
        <strain evidence="1 2">DSM 100619</strain>
    </source>
</reference>
<dbReference type="InterPro" id="IPR018841">
    <property type="entry name" value="DUF2442"/>
</dbReference>
<dbReference type="InterPro" id="IPR010982">
    <property type="entry name" value="Lambda_DNA-bd_dom_sf"/>
</dbReference>
<dbReference type="CDD" id="cd00093">
    <property type="entry name" value="HTH_XRE"/>
    <property type="match status" value="1"/>
</dbReference>
<dbReference type="InterPro" id="IPR001387">
    <property type="entry name" value="Cro/C1-type_HTH"/>
</dbReference>
<name>A0ABT1BZQ9_9BACT</name>
<keyword evidence="2" id="KW-1185">Reference proteome</keyword>
<dbReference type="EMBL" id="JAMXLY010000078">
    <property type="protein sequence ID" value="MCO6026577.1"/>
    <property type="molecule type" value="Genomic_DNA"/>
</dbReference>
<dbReference type="Pfam" id="PF10387">
    <property type="entry name" value="DUF2442"/>
    <property type="match status" value="1"/>
</dbReference>